<organism evidence="1 2">
    <name type="scientific">Sphingobacterium kitahiroshimense</name>
    <dbReference type="NCBI Taxonomy" id="470446"/>
    <lineage>
        <taxon>Bacteria</taxon>
        <taxon>Pseudomonadati</taxon>
        <taxon>Bacteroidota</taxon>
        <taxon>Sphingobacteriia</taxon>
        <taxon>Sphingobacteriales</taxon>
        <taxon>Sphingobacteriaceae</taxon>
        <taxon>Sphingobacterium</taxon>
    </lineage>
</organism>
<dbReference type="EMBL" id="JBDJNQ010000002">
    <property type="protein sequence ID" value="MEN5376566.1"/>
    <property type="molecule type" value="Genomic_DNA"/>
</dbReference>
<keyword evidence="2" id="KW-1185">Reference proteome</keyword>
<protein>
    <submittedName>
        <fullName evidence="1">Uncharacterized protein</fullName>
    </submittedName>
</protein>
<accession>A0ABV0BP43</accession>
<reference evidence="1 2" key="1">
    <citation type="submission" date="2024-04" db="EMBL/GenBank/DDBJ databases">
        <title>WGS of bacteria from Torrens River.</title>
        <authorList>
            <person name="Wyrsch E.R."/>
            <person name="Drigo B."/>
        </authorList>
    </citation>
    <scope>NUCLEOTIDE SEQUENCE [LARGE SCALE GENOMIC DNA]</scope>
    <source>
        <strain evidence="1 2">TWI391</strain>
    </source>
</reference>
<evidence type="ECO:0000313" key="2">
    <source>
        <dbReference type="Proteomes" id="UP001409291"/>
    </source>
</evidence>
<name>A0ABV0BP43_9SPHI</name>
<dbReference type="Proteomes" id="UP001409291">
    <property type="component" value="Unassembled WGS sequence"/>
</dbReference>
<comment type="caution">
    <text evidence="1">The sequence shown here is derived from an EMBL/GenBank/DDBJ whole genome shotgun (WGS) entry which is preliminary data.</text>
</comment>
<evidence type="ECO:0000313" key="1">
    <source>
        <dbReference type="EMBL" id="MEN5376566.1"/>
    </source>
</evidence>
<proteinExistence type="predicted"/>
<gene>
    <name evidence="1" type="ORF">ABE541_04750</name>
</gene>
<dbReference type="RefSeq" id="WP_346580785.1">
    <property type="nucleotide sequence ID" value="NZ_JBDJNQ010000002.1"/>
</dbReference>
<sequence>MNKNFRIFFGIFFHLIISGIQVTTAQTVSATIKIDLKSFLSIAIIAEKGEQNFGVQQQNYTPIQIKSVGPCQLEVRSSDDQKLRSRITPEISNKSLTMIIAGPYSSARDQNVPENKPISKMGGIFHIGIFDIREAEKPLIISLTSL</sequence>